<dbReference type="EMBL" id="MLBF01000010">
    <property type="protein sequence ID" value="OLN32197.1"/>
    <property type="molecule type" value="Genomic_DNA"/>
</dbReference>
<feature type="domain" description="Response regulatory" evidence="4">
    <location>
        <begin position="3"/>
        <end position="118"/>
    </location>
</feature>
<dbReference type="OrthoDB" id="9790669at2"/>
<organism evidence="5 6">
    <name type="scientific">Desulfosporosinus metallidurans</name>
    <dbReference type="NCBI Taxonomy" id="1888891"/>
    <lineage>
        <taxon>Bacteria</taxon>
        <taxon>Bacillati</taxon>
        <taxon>Bacillota</taxon>
        <taxon>Clostridia</taxon>
        <taxon>Eubacteriales</taxon>
        <taxon>Desulfitobacteriaceae</taxon>
        <taxon>Desulfosporosinus</taxon>
    </lineage>
</organism>
<dbReference type="Pfam" id="PF00072">
    <property type="entry name" value="Response_reg"/>
    <property type="match status" value="1"/>
</dbReference>
<feature type="modified residue" description="4-aspartylphosphate" evidence="3">
    <location>
        <position position="53"/>
    </location>
</feature>
<gene>
    <name evidence="5" type="ORF">DSOL_1803</name>
</gene>
<evidence type="ECO:0000256" key="1">
    <source>
        <dbReference type="ARBA" id="ARBA00018672"/>
    </source>
</evidence>
<dbReference type="Gene3D" id="3.40.50.2300">
    <property type="match status" value="1"/>
</dbReference>
<evidence type="ECO:0000256" key="3">
    <source>
        <dbReference type="PROSITE-ProRule" id="PRU00169"/>
    </source>
</evidence>
<dbReference type="RefSeq" id="WP_075364485.1">
    <property type="nucleotide sequence ID" value="NZ_MLBF01000010.1"/>
</dbReference>
<dbReference type="STRING" id="1888891.DSOL_1803"/>
<sequence length="119" mass="13269">MSRFLIADDASFMRLMICQILARKGHTNIVEAQNGRQAVEQFKLSKPDITLMDITMPELDGLAALEEILAIDPMAKVIMCSAIAQESMVLEALKRGAVDFIAKPFRPDELLETVSKYLI</sequence>
<dbReference type="PANTHER" id="PTHR43228">
    <property type="entry name" value="TWO-COMPONENT RESPONSE REGULATOR"/>
    <property type="match status" value="1"/>
</dbReference>
<reference evidence="5 6" key="1">
    <citation type="submission" date="2016-09" db="EMBL/GenBank/DDBJ databases">
        <title>Complete genome of Desulfosporosinus sp. OL.</title>
        <authorList>
            <person name="Mardanov A."/>
            <person name="Beletsky A."/>
            <person name="Panova A."/>
            <person name="Karnachuk O."/>
            <person name="Ravin N."/>
        </authorList>
    </citation>
    <scope>NUCLEOTIDE SEQUENCE [LARGE SCALE GENOMIC DNA]</scope>
    <source>
        <strain evidence="5 6">OL</strain>
    </source>
</reference>
<evidence type="ECO:0000313" key="6">
    <source>
        <dbReference type="Proteomes" id="UP000186102"/>
    </source>
</evidence>
<dbReference type="PANTHER" id="PTHR43228:SF1">
    <property type="entry name" value="TWO-COMPONENT RESPONSE REGULATOR ARR22"/>
    <property type="match status" value="1"/>
</dbReference>
<dbReference type="SUPFAM" id="SSF52172">
    <property type="entry name" value="CheY-like"/>
    <property type="match status" value="1"/>
</dbReference>
<dbReference type="SMART" id="SM00448">
    <property type="entry name" value="REC"/>
    <property type="match status" value="1"/>
</dbReference>
<dbReference type="PROSITE" id="PS50110">
    <property type="entry name" value="RESPONSE_REGULATORY"/>
    <property type="match status" value="1"/>
</dbReference>
<accession>A0A1Q8QXY9</accession>
<proteinExistence type="predicted"/>
<protein>
    <recommendedName>
        <fullName evidence="1">Stage 0 sporulation protein A homolog</fullName>
    </recommendedName>
</protein>
<dbReference type="InterPro" id="IPR001789">
    <property type="entry name" value="Sig_transdc_resp-reg_receiver"/>
</dbReference>
<name>A0A1Q8QXY9_9FIRM</name>
<comment type="function">
    <text evidence="2">May play the central regulatory role in sporulation. It may be an element of the effector pathway responsible for the activation of sporulation genes in response to nutritional stress. Spo0A may act in concert with spo0H (a sigma factor) to control the expression of some genes that are critical to the sporulation process.</text>
</comment>
<dbReference type="GO" id="GO:0000160">
    <property type="term" value="P:phosphorelay signal transduction system"/>
    <property type="evidence" value="ECO:0007669"/>
    <property type="project" value="InterPro"/>
</dbReference>
<dbReference type="InterPro" id="IPR011006">
    <property type="entry name" value="CheY-like_superfamily"/>
</dbReference>
<keyword evidence="6" id="KW-1185">Reference proteome</keyword>
<comment type="caution">
    <text evidence="5">The sequence shown here is derived from an EMBL/GenBank/DDBJ whole genome shotgun (WGS) entry which is preliminary data.</text>
</comment>
<dbReference type="InterPro" id="IPR052048">
    <property type="entry name" value="ST_Response_Regulator"/>
</dbReference>
<evidence type="ECO:0000313" key="5">
    <source>
        <dbReference type="EMBL" id="OLN32197.1"/>
    </source>
</evidence>
<dbReference type="AlphaFoldDB" id="A0A1Q8QXY9"/>
<keyword evidence="3" id="KW-0597">Phosphoprotein</keyword>
<dbReference type="Proteomes" id="UP000186102">
    <property type="component" value="Unassembled WGS sequence"/>
</dbReference>
<evidence type="ECO:0000259" key="4">
    <source>
        <dbReference type="PROSITE" id="PS50110"/>
    </source>
</evidence>
<evidence type="ECO:0000256" key="2">
    <source>
        <dbReference type="ARBA" id="ARBA00024867"/>
    </source>
</evidence>
<keyword evidence="5" id="KW-0675">Receptor</keyword>